<evidence type="ECO:0000259" key="1">
    <source>
        <dbReference type="PROSITE" id="PS50181"/>
    </source>
</evidence>
<gene>
    <name evidence="3" type="primary">LOC104753595</name>
</gene>
<reference evidence="2" key="1">
    <citation type="journal article" date="2014" name="Nat. Commun.">
        <title>The emerging biofuel crop Camelina sativa retains a highly undifferentiated hexaploid genome structure.</title>
        <authorList>
            <person name="Kagale S."/>
            <person name="Koh C."/>
            <person name="Nixon J."/>
            <person name="Bollina V."/>
            <person name="Clarke W.E."/>
            <person name="Tuteja R."/>
            <person name="Spillane C."/>
            <person name="Robinson S.J."/>
            <person name="Links M.G."/>
            <person name="Clarke C."/>
            <person name="Higgins E.E."/>
            <person name="Huebert T."/>
            <person name="Sharpe A.G."/>
            <person name="Parkin I.A."/>
        </authorList>
    </citation>
    <scope>NUCLEOTIDE SEQUENCE [LARGE SCALE GENOMIC DNA]</scope>
    <source>
        <strain evidence="2">cv. DH55</strain>
    </source>
</reference>
<proteinExistence type="predicted"/>
<dbReference type="Proteomes" id="UP000694864">
    <property type="component" value="Chromosome 16"/>
</dbReference>
<dbReference type="SUPFAM" id="SSF81383">
    <property type="entry name" value="F-box domain"/>
    <property type="match status" value="1"/>
</dbReference>
<dbReference type="Gene3D" id="3.80.10.10">
    <property type="entry name" value="Ribonuclease Inhibitor"/>
    <property type="match status" value="1"/>
</dbReference>
<dbReference type="CDD" id="cd22164">
    <property type="entry name" value="F-box_AtSKIP19-like"/>
    <property type="match status" value="1"/>
</dbReference>
<name>A0ABM0WPE1_CAMSA</name>
<dbReference type="PANTHER" id="PTHR38926">
    <property type="entry name" value="F-BOX DOMAIN CONTAINING PROTEIN, EXPRESSED"/>
    <property type="match status" value="1"/>
</dbReference>
<evidence type="ECO:0000313" key="3">
    <source>
        <dbReference type="RefSeq" id="XP_010474128.1"/>
    </source>
</evidence>
<dbReference type="InterPro" id="IPR001810">
    <property type="entry name" value="F-box_dom"/>
</dbReference>
<accession>A0ABM0WPE1</accession>
<feature type="domain" description="F-box" evidence="1">
    <location>
        <begin position="21"/>
        <end position="68"/>
    </location>
</feature>
<dbReference type="Pfam" id="PF12937">
    <property type="entry name" value="F-box-like"/>
    <property type="match status" value="1"/>
</dbReference>
<keyword evidence="2" id="KW-1185">Reference proteome</keyword>
<dbReference type="RefSeq" id="XP_010474128.1">
    <property type="nucleotide sequence ID" value="XM_010475826.1"/>
</dbReference>
<dbReference type="InterPro" id="IPR036047">
    <property type="entry name" value="F-box-like_dom_sf"/>
</dbReference>
<dbReference type="PANTHER" id="PTHR38926:SF2">
    <property type="entry name" value="F-BOX_LRR-REPEAT PROTEIN 21-RELATED"/>
    <property type="match status" value="1"/>
</dbReference>
<sequence length="253" mass="28820">MSSSFSTPLSISKRPLKKEEPRNWAELPSELMSSVLLRLSVAEILDNAQKVCRPWRQVCNDPFMWRKIDMTNHVNLDLPTICSRRHADDPSQGGLVEINTGTFITDVLLRYITADRNLRNYGKLMCRHAVDRSQGGLVEIYTGNFVDDDLLDYIAYRSRNLRILGLVMTCQMTSTGIVNAVAKLPLLETIEVSARLCLKLDLKAIGHACPQLKTLKINNRRYEPVGVRALRHLQNLSKRVNDYPFQMTFVDSD</sequence>
<dbReference type="PROSITE" id="PS50181">
    <property type="entry name" value="FBOX"/>
    <property type="match status" value="1"/>
</dbReference>
<organism evidence="2 3">
    <name type="scientific">Camelina sativa</name>
    <name type="common">False flax</name>
    <name type="synonym">Myagrum sativum</name>
    <dbReference type="NCBI Taxonomy" id="90675"/>
    <lineage>
        <taxon>Eukaryota</taxon>
        <taxon>Viridiplantae</taxon>
        <taxon>Streptophyta</taxon>
        <taxon>Embryophyta</taxon>
        <taxon>Tracheophyta</taxon>
        <taxon>Spermatophyta</taxon>
        <taxon>Magnoliopsida</taxon>
        <taxon>eudicotyledons</taxon>
        <taxon>Gunneridae</taxon>
        <taxon>Pentapetalae</taxon>
        <taxon>rosids</taxon>
        <taxon>malvids</taxon>
        <taxon>Brassicales</taxon>
        <taxon>Brassicaceae</taxon>
        <taxon>Camelineae</taxon>
        <taxon>Camelina</taxon>
    </lineage>
</organism>
<evidence type="ECO:0000313" key="2">
    <source>
        <dbReference type="Proteomes" id="UP000694864"/>
    </source>
</evidence>
<reference evidence="3" key="2">
    <citation type="submission" date="2025-08" db="UniProtKB">
        <authorList>
            <consortium name="RefSeq"/>
        </authorList>
    </citation>
    <scope>IDENTIFICATION</scope>
    <source>
        <tissue evidence="3">Leaf</tissue>
    </source>
</reference>
<dbReference type="SUPFAM" id="SSF52047">
    <property type="entry name" value="RNI-like"/>
    <property type="match status" value="1"/>
</dbReference>
<dbReference type="GeneID" id="104753595"/>
<dbReference type="Gene3D" id="1.20.1280.50">
    <property type="match status" value="1"/>
</dbReference>
<dbReference type="InterPro" id="IPR032675">
    <property type="entry name" value="LRR_dom_sf"/>
</dbReference>
<protein>
    <submittedName>
        <fullName evidence="3">F-box/LRR-repeat protein 21</fullName>
    </submittedName>
</protein>